<dbReference type="RefSeq" id="WP_074813561.1">
    <property type="nucleotide sequence ID" value="NZ_FOJX01000002.1"/>
</dbReference>
<dbReference type="Proteomes" id="UP000183843">
    <property type="component" value="Unassembled WGS sequence"/>
</dbReference>
<proteinExistence type="predicted"/>
<gene>
    <name evidence="1" type="ORF">SAMN05216587_102279</name>
</gene>
<evidence type="ECO:0008006" key="3">
    <source>
        <dbReference type="Google" id="ProtNLM"/>
    </source>
</evidence>
<reference evidence="1 2" key="1">
    <citation type="submission" date="2016-10" db="EMBL/GenBank/DDBJ databases">
        <authorList>
            <person name="de Groot N.N."/>
        </authorList>
    </citation>
    <scope>NUCLEOTIDE SEQUENCE [LARGE SCALE GENOMIC DNA]</scope>
    <source>
        <strain evidence="1 2">L14</strain>
    </source>
</reference>
<evidence type="ECO:0000313" key="1">
    <source>
        <dbReference type="EMBL" id="SFA84800.1"/>
    </source>
</evidence>
<dbReference type="Gene3D" id="1.25.40.20">
    <property type="entry name" value="Ankyrin repeat-containing domain"/>
    <property type="match status" value="1"/>
</dbReference>
<dbReference type="InterPro" id="IPR036770">
    <property type="entry name" value="Ankyrin_rpt-contain_sf"/>
</dbReference>
<protein>
    <recommendedName>
        <fullName evidence="3">Ankyrin repeat-containing protein</fullName>
    </recommendedName>
</protein>
<dbReference type="AlphaFoldDB" id="A0A1I0W972"/>
<accession>A0A1I0W972</accession>
<evidence type="ECO:0000313" key="2">
    <source>
        <dbReference type="Proteomes" id="UP000183843"/>
    </source>
</evidence>
<organism evidence="1 2">
    <name type="scientific">Selenomonas ruminantium</name>
    <dbReference type="NCBI Taxonomy" id="971"/>
    <lineage>
        <taxon>Bacteria</taxon>
        <taxon>Bacillati</taxon>
        <taxon>Bacillota</taxon>
        <taxon>Negativicutes</taxon>
        <taxon>Selenomonadales</taxon>
        <taxon>Selenomonadaceae</taxon>
        <taxon>Selenomonas</taxon>
    </lineage>
</organism>
<name>A0A1I0W972_SELRU</name>
<sequence length="407" mass="46372">MNISEIYSVKDCLRNTDITFNCGYFPVAISRPKERLDISGLKFDNIPFNVSMTNRLLSLKLYYAIQVLLMAMCSIKWNRPSRYRMKWIPASDSFNRLIYLDESINDEIDEFYEMLKTVCTSGVVKVSEGSYASLEHEIMESSYTNWIDISNGRNITVNIVIDKDDVHSVTKDGDLLNQDRYKVKNVSYDWEEIKDYFITLSLRDMELLHGSRINRHEPKDEPLFQACEKLDIEAVKKSIQDGANVLAVNENGESVIYKCVEGVEELEQAEKDMWVSVVAPKQKISAMRECIDYLIKKGADINLYGFGCCCSPLCESEYICDASVMEFLLSRGANPNCNTDYEGLCISRDGWYIKSTVLSMVSDAVSVYGEEYSFVQEKLLLSHGAQLYIDDFNPHTGKVETVGVGEI</sequence>
<dbReference type="SUPFAM" id="SSF48403">
    <property type="entry name" value="Ankyrin repeat"/>
    <property type="match status" value="1"/>
</dbReference>
<dbReference type="EMBL" id="FOJX01000002">
    <property type="protein sequence ID" value="SFA84800.1"/>
    <property type="molecule type" value="Genomic_DNA"/>
</dbReference>